<evidence type="ECO:0000313" key="11">
    <source>
        <dbReference type="EMBL" id="EEG76188.1"/>
    </source>
</evidence>
<keyword evidence="5 10" id="KW-0812">Transmembrane</keyword>
<dbReference type="GO" id="GO:0005886">
    <property type="term" value="C:plasma membrane"/>
    <property type="evidence" value="ECO:0007669"/>
    <property type="project" value="UniProtKB-SubCell"/>
</dbReference>
<reference evidence="11 12" key="1">
    <citation type="submission" date="2009-02" db="EMBL/GenBank/DDBJ databases">
        <title>Sequencing of the draft genome and assembly of Dethiobacter alkaliphilus AHT 1.</title>
        <authorList>
            <consortium name="US DOE Joint Genome Institute (JGI-PGF)"/>
            <person name="Lucas S."/>
            <person name="Copeland A."/>
            <person name="Lapidus A."/>
            <person name="Glavina del Rio T."/>
            <person name="Dalin E."/>
            <person name="Tice H."/>
            <person name="Bruce D."/>
            <person name="Goodwin L."/>
            <person name="Pitluck S."/>
            <person name="Larimer F."/>
            <person name="Land M.L."/>
            <person name="Hauser L."/>
            <person name="Muyzer G."/>
        </authorList>
    </citation>
    <scope>NUCLEOTIDE SEQUENCE [LARGE SCALE GENOMIC DNA]</scope>
    <source>
        <strain evidence="11 12">AHT 1</strain>
    </source>
</reference>
<dbReference type="PANTHER" id="PTHR33909">
    <property type="entry name" value="SEC TRANSLOCON ACCESSORY COMPLEX SUBUNIT YAJC"/>
    <property type="match status" value="1"/>
</dbReference>
<keyword evidence="9 10" id="KW-0472">Membrane</keyword>
<evidence type="ECO:0000256" key="1">
    <source>
        <dbReference type="ARBA" id="ARBA00004162"/>
    </source>
</evidence>
<dbReference type="STRING" id="555088.DealDRAFT_2954"/>
<feature type="transmembrane region" description="Helical" evidence="10">
    <location>
        <begin position="6"/>
        <end position="23"/>
    </location>
</feature>
<evidence type="ECO:0000256" key="4">
    <source>
        <dbReference type="ARBA" id="ARBA00022475"/>
    </source>
</evidence>
<name>C0GKE5_DETAL</name>
<dbReference type="InterPro" id="IPR003849">
    <property type="entry name" value="Preprotein_translocase_YajC"/>
</dbReference>
<dbReference type="Pfam" id="PF02699">
    <property type="entry name" value="YajC"/>
    <property type="match status" value="1"/>
</dbReference>
<comment type="similarity">
    <text evidence="2">Belongs to the YajC family.</text>
</comment>
<dbReference type="PANTHER" id="PTHR33909:SF1">
    <property type="entry name" value="SEC TRANSLOCON ACCESSORY COMPLEX SUBUNIT YAJC"/>
    <property type="match status" value="1"/>
</dbReference>
<comment type="subcellular location">
    <subcellularLocation>
        <location evidence="1">Cell membrane</location>
        <topology evidence="1">Single-pass membrane protein</topology>
    </subcellularLocation>
</comment>
<keyword evidence="3" id="KW-0813">Transport</keyword>
<sequence length="90" mass="10347">MPAELINFAPFIILLVLFYFLLIRPQQQQQKKRKELLESLKVGDDVRTIGGFYGTIEKINDDVVTLRVADNVRLRLARFGVESIVQKDQG</sequence>
<dbReference type="OrthoDB" id="9800132at2"/>
<dbReference type="SMART" id="SM01323">
    <property type="entry name" value="YajC"/>
    <property type="match status" value="1"/>
</dbReference>
<proteinExistence type="inferred from homology"/>
<dbReference type="Proteomes" id="UP000006443">
    <property type="component" value="Unassembled WGS sequence"/>
</dbReference>
<dbReference type="eggNOG" id="COG1862">
    <property type="taxonomic scope" value="Bacteria"/>
</dbReference>
<evidence type="ECO:0000256" key="5">
    <source>
        <dbReference type="ARBA" id="ARBA00022692"/>
    </source>
</evidence>
<evidence type="ECO:0000256" key="2">
    <source>
        <dbReference type="ARBA" id="ARBA00006742"/>
    </source>
</evidence>
<comment type="caution">
    <text evidence="11">The sequence shown here is derived from an EMBL/GenBank/DDBJ whole genome shotgun (WGS) entry which is preliminary data.</text>
</comment>
<gene>
    <name evidence="11" type="ORF">DealDRAFT_2954</name>
</gene>
<evidence type="ECO:0000256" key="9">
    <source>
        <dbReference type="ARBA" id="ARBA00023136"/>
    </source>
</evidence>
<keyword evidence="4" id="KW-1003">Cell membrane</keyword>
<keyword evidence="12" id="KW-1185">Reference proteome</keyword>
<keyword evidence="7 10" id="KW-1133">Transmembrane helix</keyword>
<dbReference type="RefSeq" id="WP_008518864.1">
    <property type="nucleotide sequence ID" value="NZ_ACJM01000023.1"/>
</dbReference>
<dbReference type="GO" id="GO:0015031">
    <property type="term" value="P:protein transport"/>
    <property type="evidence" value="ECO:0007669"/>
    <property type="project" value="UniProtKB-KW"/>
</dbReference>
<evidence type="ECO:0000256" key="8">
    <source>
        <dbReference type="ARBA" id="ARBA00023010"/>
    </source>
</evidence>
<evidence type="ECO:0000256" key="6">
    <source>
        <dbReference type="ARBA" id="ARBA00022927"/>
    </source>
</evidence>
<evidence type="ECO:0000313" key="12">
    <source>
        <dbReference type="Proteomes" id="UP000006443"/>
    </source>
</evidence>
<keyword evidence="6" id="KW-0653">Protein transport</keyword>
<protein>
    <submittedName>
        <fullName evidence="11">Preprotein translocase, YajC subunit</fullName>
    </submittedName>
</protein>
<keyword evidence="8" id="KW-0811">Translocation</keyword>
<dbReference type="NCBIfam" id="TIGR00739">
    <property type="entry name" value="yajC"/>
    <property type="match status" value="1"/>
</dbReference>
<evidence type="ECO:0000256" key="3">
    <source>
        <dbReference type="ARBA" id="ARBA00022448"/>
    </source>
</evidence>
<evidence type="ECO:0000256" key="7">
    <source>
        <dbReference type="ARBA" id="ARBA00022989"/>
    </source>
</evidence>
<dbReference type="AlphaFoldDB" id="C0GKE5"/>
<dbReference type="EMBL" id="ACJM01000023">
    <property type="protein sequence ID" value="EEG76188.1"/>
    <property type="molecule type" value="Genomic_DNA"/>
</dbReference>
<organism evidence="11 12">
    <name type="scientific">Dethiobacter alkaliphilus AHT 1</name>
    <dbReference type="NCBI Taxonomy" id="555088"/>
    <lineage>
        <taxon>Bacteria</taxon>
        <taxon>Bacillati</taxon>
        <taxon>Bacillota</taxon>
        <taxon>Dethiobacteria</taxon>
        <taxon>Dethiobacterales</taxon>
        <taxon>Dethiobacteraceae</taxon>
        <taxon>Dethiobacter</taxon>
    </lineage>
</organism>
<dbReference type="PRINTS" id="PR01853">
    <property type="entry name" value="YAJCTRNLCASE"/>
</dbReference>
<evidence type="ECO:0000256" key="10">
    <source>
        <dbReference type="SAM" id="Phobius"/>
    </source>
</evidence>
<accession>C0GKE5</accession>